<organism evidence="9 10">
    <name type="scientific">Caproicibacterium argilliputei</name>
    <dbReference type="NCBI Taxonomy" id="3030016"/>
    <lineage>
        <taxon>Bacteria</taxon>
        <taxon>Bacillati</taxon>
        <taxon>Bacillota</taxon>
        <taxon>Clostridia</taxon>
        <taxon>Eubacteriales</taxon>
        <taxon>Oscillospiraceae</taxon>
        <taxon>Caproicibacterium</taxon>
    </lineage>
</organism>
<protein>
    <recommendedName>
        <fullName evidence="3">alpha-L-fucosidase</fullName>
        <ecNumber evidence="3">3.2.1.51</ecNumber>
    </recommendedName>
</protein>
<comment type="function">
    <text evidence="1">Alpha-L-fucosidase is responsible for hydrolyzing the alpha-1,6-linked fucose joined to the reducing-end N-acetylglucosamine of the carbohydrate moieties of glycoproteins.</text>
</comment>
<dbReference type="RefSeq" id="WP_275844667.1">
    <property type="nucleotide sequence ID" value="NZ_CP135996.1"/>
</dbReference>
<evidence type="ECO:0000256" key="2">
    <source>
        <dbReference type="ARBA" id="ARBA00007951"/>
    </source>
</evidence>
<keyword evidence="5" id="KW-0378">Hydrolase</keyword>
<evidence type="ECO:0000313" key="10">
    <source>
        <dbReference type="Proteomes" id="UP001300604"/>
    </source>
</evidence>
<evidence type="ECO:0000259" key="8">
    <source>
        <dbReference type="Pfam" id="PF16757"/>
    </source>
</evidence>
<gene>
    <name evidence="9" type="ORF">PXC00_01070</name>
</gene>
<evidence type="ECO:0000256" key="5">
    <source>
        <dbReference type="ARBA" id="ARBA00022801"/>
    </source>
</evidence>
<dbReference type="GO" id="GO:0006004">
    <property type="term" value="P:fucose metabolic process"/>
    <property type="evidence" value="ECO:0007669"/>
    <property type="project" value="InterPro"/>
</dbReference>
<comment type="similarity">
    <text evidence="2">Belongs to the glycosyl hydrolase 29 family.</text>
</comment>
<dbReference type="Gene3D" id="2.60.40.1180">
    <property type="entry name" value="Golgi alpha-mannosidase II"/>
    <property type="match status" value="1"/>
</dbReference>
<dbReference type="GO" id="GO:0004560">
    <property type="term" value="F:alpha-L-fucosidase activity"/>
    <property type="evidence" value="ECO:0007669"/>
    <property type="project" value="InterPro"/>
</dbReference>
<keyword evidence="6" id="KW-0326">Glycosidase</keyword>
<evidence type="ECO:0000256" key="1">
    <source>
        <dbReference type="ARBA" id="ARBA00004071"/>
    </source>
</evidence>
<dbReference type="SMART" id="SM00812">
    <property type="entry name" value="Alpha_L_fucos"/>
    <property type="match status" value="1"/>
</dbReference>
<evidence type="ECO:0000313" key="9">
    <source>
        <dbReference type="EMBL" id="WOC33704.1"/>
    </source>
</evidence>
<dbReference type="InterPro" id="IPR013780">
    <property type="entry name" value="Glyco_hydro_b"/>
</dbReference>
<keyword evidence="10" id="KW-1185">Reference proteome</keyword>
<dbReference type="EMBL" id="CP135996">
    <property type="protein sequence ID" value="WOC33704.1"/>
    <property type="molecule type" value="Genomic_DNA"/>
</dbReference>
<dbReference type="SUPFAM" id="SSF51445">
    <property type="entry name" value="(Trans)glycosidases"/>
    <property type="match status" value="1"/>
</dbReference>
<dbReference type="KEGG" id="carl:PXC00_01070"/>
<dbReference type="InterPro" id="IPR031919">
    <property type="entry name" value="Fucosidase_C"/>
</dbReference>
<dbReference type="FunFam" id="3.20.20.80:FF:000158">
    <property type="entry name" value="Exported alpha-L-fucosidase"/>
    <property type="match status" value="1"/>
</dbReference>
<reference evidence="9" key="2">
    <citation type="submission" date="2024-06" db="EMBL/GenBank/DDBJ databases">
        <title>Caproicibacterium argilliputei sp. nov, a novel caproic acid producing anaerobic bacterium isolated from pit mud.</title>
        <authorList>
            <person name="Xia S."/>
        </authorList>
    </citation>
    <scope>NUCLEOTIDE SEQUENCE</scope>
    <source>
        <strain evidence="9">ZCY20-5</strain>
    </source>
</reference>
<feature type="domain" description="Glycoside hydrolase family 29 N-terminal" evidence="7">
    <location>
        <begin position="14"/>
        <end position="372"/>
    </location>
</feature>
<reference evidence="9" key="1">
    <citation type="submission" date="2023-09" db="EMBL/GenBank/DDBJ databases">
        <authorList>
            <person name="Zeng C."/>
        </authorList>
    </citation>
    <scope>NUCLEOTIDE SEQUENCE</scope>
    <source>
        <strain evidence="9">ZCY20-5</strain>
    </source>
</reference>
<dbReference type="Proteomes" id="UP001300604">
    <property type="component" value="Chromosome"/>
</dbReference>
<dbReference type="Pfam" id="PF16757">
    <property type="entry name" value="Fucosidase_C"/>
    <property type="match status" value="1"/>
</dbReference>
<dbReference type="InterPro" id="IPR057739">
    <property type="entry name" value="Glyco_hydro_29_N"/>
</dbReference>
<dbReference type="GO" id="GO:0005764">
    <property type="term" value="C:lysosome"/>
    <property type="evidence" value="ECO:0007669"/>
    <property type="project" value="TreeGrafter"/>
</dbReference>
<dbReference type="InterPro" id="IPR000933">
    <property type="entry name" value="Glyco_hydro_29"/>
</dbReference>
<evidence type="ECO:0000259" key="7">
    <source>
        <dbReference type="Pfam" id="PF01120"/>
    </source>
</evidence>
<dbReference type="AlphaFoldDB" id="A0AA97DD49"/>
<evidence type="ECO:0000256" key="3">
    <source>
        <dbReference type="ARBA" id="ARBA00012662"/>
    </source>
</evidence>
<keyword evidence="4" id="KW-0732">Signal</keyword>
<evidence type="ECO:0000256" key="6">
    <source>
        <dbReference type="ARBA" id="ARBA00023295"/>
    </source>
</evidence>
<evidence type="ECO:0000256" key="4">
    <source>
        <dbReference type="ARBA" id="ARBA00022729"/>
    </source>
</evidence>
<sequence>MLNRQNYLREIHRVVHEGRFQDTWESLSQYRVPDWYVNAKFGIFIHWGVYSVPAFGSEWYSRNMYLQGTKEFEHHRKTYGNQKDFGYKDFIPLFRAERFDPEAWADLFRQAGARYVVPVAEHHDGFQMYKSELSHFNAYEMGPHRDVAGELKLALESRGLVYGASSHRVEHWFFMGHGKEFPSDIHEPLKQGDLYWPSMPEREILDLFSEPKPTAAFLEDWLLRTCELVDRYHPRVLYFDWWIQHSAVKPYLKKFAAYYYNRAAQWGTGAVINYKYDAFPMGSAVLDMERGQFADAKPYFWQTDTSVARNSWGYTENNDYKPVSEILCTLADVVSKNGCLLLNIGPRADGTIPDEDRNLLLEVGSWLRVNGEAIYDTHVWRVSQEGETKAANGQFADEKGTAYTASDIRFTAKGPYVYAIVLRAPEDGVVRIQSLADRDAQKTPCFHGVIRDVIVLGESEKPQWERSAQALTVRMEKAKNDHPVVVRILTD</sequence>
<dbReference type="GO" id="GO:0016139">
    <property type="term" value="P:glycoside catabolic process"/>
    <property type="evidence" value="ECO:0007669"/>
    <property type="project" value="TreeGrafter"/>
</dbReference>
<dbReference type="InterPro" id="IPR016286">
    <property type="entry name" value="FUC_metazoa-typ"/>
</dbReference>
<feature type="domain" description="Alpha-L-fucosidase C-terminal" evidence="8">
    <location>
        <begin position="405"/>
        <end position="480"/>
    </location>
</feature>
<dbReference type="PANTHER" id="PTHR10030:SF37">
    <property type="entry name" value="ALPHA-L-FUCOSIDASE-RELATED"/>
    <property type="match status" value="1"/>
</dbReference>
<dbReference type="InterPro" id="IPR017853">
    <property type="entry name" value="GH"/>
</dbReference>
<dbReference type="PRINTS" id="PR00741">
    <property type="entry name" value="GLHYDRLASE29"/>
</dbReference>
<name>A0AA97DD49_9FIRM</name>
<proteinExistence type="inferred from homology"/>
<dbReference type="PANTHER" id="PTHR10030">
    <property type="entry name" value="ALPHA-L-FUCOSIDASE"/>
    <property type="match status" value="1"/>
</dbReference>
<dbReference type="Pfam" id="PF01120">
    <property type="entry name" value="Alpha_L_fucos"/>
    <property type="match status" value="1"/>
</dbReference>
<dbReference type="EC" id="3.2.1.51" evidence="3"/>
<dbReference type="Gene3D" id="3.20.20.80">
    <property type="entry name" value="Glycosidases"/>
    <property type="match status" value="1"/>
</dbReference>
<dbReference type="SMR" id="A0AA97DD49"/>
<accession>A0AA97DD49</accession>